<keyword evidence="2" id="KW-1185">Reference proteome</keyword>
<protein>
    <submittedName>
        <fullName evidence="1">Uncharacterized protein</fullName>
    </submittedName>
</protein>
<dbReference type="EMBL" id="DS572700">
    <property type="protein sequence ID" value="EGY22560.1"/>
    <property type="molecule type" value="Genomic_DNA"/>
</dbReference>
<evidence type="ECO:0000313" key="1">
    <source>
        <dbReference type="EMBL" id="EGY22560.1"/>
    </source>
</evidence>
<dbReference type="AlphaFoldDB" id="G2X169"/>
<gene>
    <name evidence="1" type="ORF">VDAG_03998</name>
</gene>
<proteinExistence type="predicted"/>
<dbReference type="GeneID" id="20705461"/>
<dbReference type="RefSeq" id="XP_009652377.1">
    <property type="nucleotide sequence ID" value="XM_009654082.1"/>
</dbReference>
<dbReference type="Proteomes" id="UP000001611">
    <property type="component" value="Chromosome 3"/>
</dbReference>
<accession>G2X169</accession>
<reference evidence="1 2" key="1">
    <citation type="submission" date="2008-03" db="EMBL/GenBank/DDBJ databases">
        <title>The Genome Sequence of Verticillium dahliae VdLs.17.</title>
        <authorList>
            <consortium name="The Broad Institute Genome Sequencing Platform"/>
            <person name="Ma L.-J.J."/>
            <person name="Klosterman S.J."/>
            <person name="Subbarao K."/>
            <person name="Dobinson K."/>
            <person name="Veronese P."/>
            <person name="Kang S."/>
            <person name="Gold S.E."/>
            <person name="Young S."/>
            <person name="Jaffe D."/>
            <person name="Gnerre S."/>
            <person name="Berlin A."/>
            <person name="Heiman D."/>
            <person name="Hepburn T."/>
            <person name="Sykes S."/>
            <person name="Alvarado L."/>
            <person name="Kodira C.D."/>
            <person name="Lander E."/>
            <person name="Galagan J."/>
            <person name="Nusbaum C."/>
            <person name="Birren B."/>
        </authorList>
    </citation>
    <scope>NUCLEOTIDE SEQUENCE [LARGE SCALE GENOMIC DNA]</scope>
    <source>
        <strain evidence="2">VdLs.17 / ATCC MYA-4575 / FGSC 10137</strain>
    </source>
</reference>
<organism evidence="1 2">
    <name type="scientific">Verticillium dahliae (strain VdLs.17 / ATCC MYA-4575 / FGSC 10137)</name>
    <name type="common">Verticillium wilt</name>
    <dbReference type="NCBI Taxonomy" id="498257"/>
    <lineage>
        <taxon>Eukaryota</taxon>
        <taxon>Fungi</taxon>
        <taxon>Dikarya</taxon>
        <taxon>Ascomycota</taxon>
        <taxon>Pezizomycotina</taxon>
        <taxon>Sordariomycetes</taxon>
        <taxon>Hypocreomycetidae</taxon>
        <taxon>Glomerellales</taxon>
        <taxon>Plectosphaerellaceae</taxon>
        <taxon>Verticillium</taxon>
    </lineage>
</organism>
<name>G2X169_VERDV</name>
<dbReference type="KEGG" id="vda:VDAG_03998"/>
<dbReference type="HOGENOM" id="CLU_1705611_0_0_1"/>
<sequence>MYIHGKVRRIETPILSKVNGANPNVVLVDKVKSFRNDIRTEMNSSRTHNILSHSSSVKAEIKDTRHYSSTEVKDCLLRVAQEFGRIIEDIRRLRSTELTRQGIDLAKNEPGDPQGISLVAGICQPARPGKNGHFPLAVLAQTNVERETMGGPKR</sequence>
<dbReference type="InParanoid" id="G2X169"/>
<evidence type="ECO:0000313" key="2">
    <source>
        <dbReference type="Proteomes" id="UP000001611"/>
    </source>
</evidence>